<reference evidence="2" key="3">
    <citation type="submission" date="2025-09" db="UniProtKB">
        <authorList>
            <consortium name="Ensembl"/>
        </authorList>
    </citation>
    <scope>IDENTIFICATION</scope>
</reference>
<dbReference type="Proteomes" id="UP000694520">
    <property type="component" value="Chromosome 19"/>
</dbReference>
<evidence type="ECO:0000313" key="2">
    <source>
        <dbReference type="Ensembl" id="ENSBGRP00000027043.1"/>
    </source>
</evidence>
<protein>
    <submittedName>
        <fullName evidence="2">Uncharacterized protein</fullName>
    </submittedName>
</protein>
<dbReference type="GeneTree" id="ENSGT00930000153020"/>
<reference evidence="2" key="2">
    <citation type="submission" date="2025-08" db="UniProtKB">
        <authorList>
            <consortium name="Ensembl"/>
        </authorList>
    </citation>
    <scope>IDENTIFICATION</scope>
</reference>
<name>A0A8B9XSJ9_BOSMU</name>
<reference evidence="2" key="1">
    <citation type="submission" date="2019-05" db="EMBL/GenBank/DDBJ databases">
        <authorList>
            <person name="Zhang S."/>
            <person name="Liu J."/>
        </authorList>
    </citation>
    <scope>NUCLEOTIDE SEQUENCE [LARGE SCALE GENOMIC DNA]</scope>
</reference>
<dbReference type="Ensembl" id="ENSBGRT00000031204.1">
    <property type="protein sequence ID" value="ENSBGRP00000027043.1"/>
    <property type="gene ID" value="ENSBGRG00000016987.1"/>
</dbReference>
<feature type="region of interest" description="Disordered" evidence="1">
    <location>
        <begin position="12"/>
        <end position="74"/>
    </location>
</feature>
<evidence type="ECO:0000313" key="3">
    <source>
        <dbReference type="Proteomes" id="UP000694520"/>
    </source>
</evidence>
<proteinExistence type="predicted"/>
<sequence length="133" mass="13806">MLAISFISAVNRKRKKRREARGLGSSTDDDSEQEAHKPEAGAPAPASPRAARPPPASISVCDTARAGQPPPRPGFPGVVFACTPSLVAHGSIRVQVGGAEAVSLVCALELVGSGQRRSRGWTRSVSGRQGLRG</sequence>
<organism evidence="2 3">
    <name type="scientific">Bos mutus grunniens</name>
    <name type="common">Wild yak</name>
    <name type="synonym">Bos grunniens</name>
    <dbReference type="NCBI Taxonomy" id="30521"/>
    <lineage>
        <taxon>Eukaryota</taxon>
        <taxon>Metazoa</taxon>
        <taxon>Chordata</taxon>
        <taxon>Craniata</taxon>
        <taxon>Vertebrata</taxon>
        <taxon>Euteleostomi</taxon>
        <taxon>Mammalia</taxon>
        <taxon>Eutheria</taxon>
        <taxon>Laurasiatheria</taxon>
        <taxon>Artiodactyla</taxon>
        <taxon>Ruminantia</taxon>
        <taxon>Pecora</taxon>
        <taxon>Bovidae</taxon>
        <taxon>Bovinae</taxon>
        <taxon>Bos</taxon>
    </lineage>
</organism>
<evidence type="ECO:0000256" key="1">
    <source>
        <dbReference type="SAM" id="MobiDB-lite"/>
    </source>
</evidence>
<keyword evidence="3" id="KW-1185">Reference proteome</keyword>
<accession>A0A8B9XSJ9</accession>
<dbReference type="AlphaFoldDB" id="A0A8B9XSJ9"/>